<keyword evidence="6" id="KW-1185">Reference proteome</keyword>
<reference evidence="6" key="1">
    <citation type="submission" date="2016-10" db="EMBL/GenBank/DDBJ databases">
        <authorList>
            <person name="Varghese N."/>
            <person name="Submissions S."/>
        </authorList>
    </citation>
    <scope>NUCLEOTIDE SEQUENCE [LARGE SCALE GENOMIC DNA]</scope>
    <source>
        <strain evidence="6">Gh-48</strain>
    </source>
</reference>
<dbReference type="AlphaFoldDB" id="A0A1H8DK57"/>
<keyword evidence="3" id="KW-0046">Antibiotic resistance</keyword>
<dbReference type="InterPro" id="IPR037523">
    <property type="entry name" value="VOC_core"/>
</dbReference>
<dbReference type="STRING" id="551995.SAMN05192574_102381"/>
<dbReference type="PROSITE" id="PS51819">
    <property type="entry name" value="VOC"/>
    <property type="match status" value="1"/>
</dbReference>
<dbReference type="CDD" id="cd08349">
    <property type="entry name" value="BLMA_like"/>
    <property type="match status" value="1"/>
</dbReference>
<protein>
    <recommendedName>
        <fullName evidence="2">Bleomycin resistance protein</fullName>
    </recommendedName>
</protein>
<sequence>MFMINFKNAIPTFPAVDIRKAVQFYEDKMRFKARHQEKEFAIVVRDDIEIHLWQACDKRWKFRLWWIFRPIVSGAESFLAGTASCRIEVRGIDELYQEYKASGVIYNSNTVIEEQPWGHRDFPVLDLYGNLITFFEVIS</sequence>
<evidence type="ECO:0000256" key="1">
    <source>
        <dbReference type="ARBA" id="ARBA00011051"/>
    </source>
</evidence>
<dbReference type="InterPro" id="IPR029068">
    <property type="entry name" value="Glyas_Bleomycin-R_OHBP_Dase"/>
</dbReference>
<name>A0A1H8DK57_9SPHI</name>
<dbReference type="PRINTS" id="PR00311">
    <property type="entry name" value="BLEOMYCINRST"/>
</dbReference>
<comment type="similarity">
    <text evidence="1">Belongs to the bleomycin resistance protein family.</text>
</comment>
<dbReference type="SUPFAM" id="SSF54593">
    <property type="entry name" value="Glyoxalase/Bleomycin resistance protein/Dihydroxybiphenyl dioxygenase"/>
    <property type="match status" value="1"/>
</dbReference>
<dbReference type="EMBL" id="FOCL01000002">
    <property type="protein sequence ID" value="SEN07701.1"/>
    <property type="molecule type" value="Genomic_DNA"/>
</dbReference>
<evidence type="ECO:0000313" key="6">
    <source>
        <dbReference type="Proteomes" id="UP000198942"/>
    </source>
</evidence>
<evidence type="ECO:0000256" key="3">
    <source>
        <dbReference type="ARBA" id="ARBA00023251"/>
    </source>
</evidence>
<dbReference type="Proteomes" id="UP000198942">
    <property type="component" value="Unassembled WGS sequence"/>
</dbReference>
<gene>
    <name evidence="5" type="ORF">SAMN05192574_102381</name>
</gene>
<organism evidence="5 6">
    <name type="scientific">Mucilaginibacter gossypiicola</name>
    <dbReference type="NCBI Taxonomy" id="551995"/>
    <lineage>
        <taxon>Bacteria</taxon>
        <taxon>Pseudomonadati</taxon>
        <taxon>Bacteroidota</taxon>
        <taxon>Sphingobacteriia</taxon>
        <taxon>Sphingobacteriales</taxon>
        <taxon>Sphingobacteriaceae</taxon>
        <taxon>Mucilaginibacter</taxon>
    </lineage>
</organism>
<dbReference type="Pfam" id="PF00903">
    <property type="entry name" value="Glyoxalase"/>
    <property type="match status" value="1"/>
</dbReference>
<dbReference type="Gene3D" id="3.10.180.10">
    <property type="entry name" value="2,3-Dihydroxybiphenyl 1,2-Dioxygenase, domain 1"/>
    <property type="match status" value="1"/>
</dbReference>
<evidence type="ECO:0000256" key="2">
    <source>
        <dbReference type="ARBA" id="ARBA00021572"/>
    </source>
</evidence>
<evidence type="ECO:0000259" key="4">
    <source>
        <dbReference type="PROSITE" id="PS51819"/>
    </source>
</evidence>
<dbReference type="InterPro" id="IPR000335">
    <property type="entry name" value="Bleomycin-R"/>
</dbReference>
<feature type="domain" description="VOC" evidence="4">
    <location>
        <begin position="7"/>
        <end position="137"/>
    </location>
</feature>
<evidence type="ECO:0000313" key="5">
    <source>
        <dbReference type="EMBL" id="SEN07701.1"/>
    </source>
</evidence>
<proteinExistence type="inferred from homology"/>
<accession>A0A1H8DK57</accession>
<dbReference type="GO" id="GO:0046677">
    <property type="term" value="P:response to antibiotic"/>
    <property type="evidence" value="ECO:0007669"/>
    <property type="project" value="UniProtKB-KW"/>
</dbReference>
<dbReference type="InterPro" id="IPR004360">
    <property type="entry name" value="Glyas_Fos-R_dOase_dom"/>
</dbReference>